<evidence type="ECO:0000313" key="15">
    <source>
        <dbReference type="EMBL" id="KAH9303823.1"/>
    </source>
</evidence>
<evidence type="ECO:0000256" key="10">
    <source>
        <dbReference type="ARBA" id="ARBA00023059"/>
    </source>
</evidence>
<evidence type="ECO:0000256" key="3">
    <source>
        <dbReference type="ARBA" id="ARBA00005122"/>
    </source>
</evidence>
<proteinExistence type="inferred from homology"/>
<dbReference type="Pfam" id="PF00067">
    <property type="entry name" value="p450"/>
    <property type="match status" value="2"/>
</dbReference>
<evidence type="ECO:0000256" key="7">
    <source>
        <dbReference type="ARBA" id="ARBA00023002"/>
    </source>
</evidence>
<dbReference type="InterPro" id="IPR017972">
    <property type="entry name" value="Cyt_P450_CS"/>
</dbReference>
<sequence length="487" mass="54300">MEAALAFNMVLSGLVEAYASTVATAFTILVFFYVFFCSFTRNAKLPPGPFSWPIIGNLHQLGNLPHRSLQVLSKKYGPVMYLRLGSFPTVVVSSAEMAKEFLQTRDLAFASRPPSAAGKYLTYNYKDVTFVPYGAYIGHARKLCVTELLSAKRLESFRFIREEEVSLAMRSIWEKSREGRLAVNIGKAIASLTSAIVWRILVGARYSDDDDGDLVGKEFRDMVLEIAGSIHEVNIGDFIPYIDWLDMQGIKKRMKKASRSFDGVVQRILEEHVKFKGTQTSKVKDFMDVLLEMAETDTMNIGEENIKAIILVLSVGGIDTTSTSVEWTMNELLRNPHVAKKLQQEIESVVGKNGTVTESDLGSMEYLQCVVKESLRLYPPGPLMFPHESTEVCTVGADGPERFMGKDIDIKGREFSMLPFGAGRRGCPGASMATRSMELMLAHLMHCFDWSVDGDPSELDMSETMGIALTKKENLFAIPALKMPNWI</sequence>
<evidence type="ECO:0008006" key="17">
    <source>
        <dbReference type="Google" id="ProtNLM"/>
    </source>
</evidence>
<evidence type="ECO:0000256" key="8">
    <source>
        <dbReference type="ARBA" id="ARBA00023004"/>
    </source>
</evidence>
<dbReference type="GO" id="GO:0016020">
    <property type="term" value="C:membrane"/>
    <property type="evidence" value="ECO:0007669"/>
    <property type="project" value="UniProtKB-SubCell"/>
</dbReference>
<gene>
    <name evidence="15" type="ORF">KI387_008227</name>
</gene>
<feature type="transmembrane region" description="Helical" evidence="14">
    <location>
        <begin position="17"/>
        <end position="36"/>
    </location>
</feature>
<dbReference type="GO" id="GO:0004497">
    <property type="term" value="F:monooxygenase activity"/>
    <property type="evidence" value="ECO:0007669"/>
    <property type="project" value="UniProtKB-KW"/>
</dbReference>
<dbReference type="PRINTS" id="PR00463">
    <property type="entry name" value="EP450I"/>
</dbReference>
<keyword evidence="16" id="KW-1185">Reference proteome</keyword>
<dbReference type="InterPro" id="IPR002401">
    <property type="entry name" value="Cyt_P450_E_grp-I"/>
</dbReference>
<comment type="cofactor">
    <cofactor evidence="1 12">
        <name>heme</name>
        <dbReference type="ChEBI" id="CHEBI:30413"/>
    </cofactor>
</comment>
<keyword evidence="8 12" id="KW-0408">Iron</keyword>
<dbReference type="Proteomes" id="UP000824469">
    <property type="component" value="Unassembled WGS sequence"/>
</dbReference>
<keyword evidence="14" id="KW-0812">Transmembrane</keyword>
<name>A0AA38CS97_TAXCH</name>
<dbReference type="EMBL" id="JAHRHJ020000008">
    <property type="protein sequence ID" value="KAH9303823.1"/>
    <property type="molecule type" value="Genomic_DNA"/>
</dbReference>
<keyword evidence="14" id="KW-1133">Transmembrane helix</keyword>
<dbReference type="InterPro" id="IPR001128">
    <property type="entry name" value="Cyt_P450"/>
</dbReference>
<accession>A0AA38CS97</accession>
<evidence type="ECO:0000256" key="11">
    <source>
        <dbReference type="ARBA" id="ARBA00023136"/>
    </source>
</evidence>
<reference evidence="15 16" key="1">
    <citation type="journal article" date="2021" name="Nat. Plants">
        <title>The Taxus genome provides insights into paclitaxel biosynthesis.</title>
        <authorList>
            <person name="Xiong X."/>
            <person name="Gou J."/>
            <person name="Liao Q."/>
            <person name="Li Y."/>
            <person name="Zhou Q."/>
            <person name="Bi G."/>
            <person name="Li C."/>
            <person name="Du R."/>
            <person name="Wang X."/>
            <person name="Sun T."/>
            <person name="Guo L."/>
            <person name="Liang H."/>
            <person name="Lu P."/>
            <person name="Wu Y."/>
            <person name="Zhang Z."/>
            <person name="Ro D.K."/>
            <person name="Shang Y."/>
            <person name="Huang S."/>
            <person name="Yan J."/>
        </authorList>
    </citation>
    <scope>NUCLEOTIDE SEQUENCE [LARGE SCALE GENOMIC DNA]</scope>
    <source>
        <strain evidence="15">Ta-2019</strain>
    </source>
</reference>
<dbReference type="AlphaFoldDB" id="A0AA38CS97"/>
<dbReference type="GO" id="GO:0016705">
    <property type="term" value="F:oxidoreductase activity, acting on paired donors, with incorporation or reduction of molecular oxygen"/>
    <property type="evidence" value="ECO:0007669"/>
    <property type="project" value="InterPro"/>
</dbReference>
<evidence type="ECO:0000256" key="2">
    <source>
        <dbReference type="ARBA" id="ARBA00004370"/>
    </source>
</evidence>
<dbReference type="InterPro" id="IPR036396">
    <property type="entry name" value="Cyt_P450_sf"/>
</dbReference>
<evidence type="ECO:0000256" key="14">
    <source>
        <dbReference type="SAM" id="Phobius"/>
    </source>
</evidence>
<dbReference type="PROSITE" id="PS00086">
    <property type="entry name" value="CYTOCHROME_P450"/>
    <property type="match status" value="1"/>
</dbReference>
<dbReference type="PANTHER" id="PTHR47943">
    <property type="entry name" value="CYTOCHROME P450 93A3-LIKE"/>
    <property type="match status" value="1"/>
</dbReference>
<comment type="caution">
    <text evidence="15">The sequence shown here is derived from an EMBL/GenBank/DDBJ whole genome shotgun (WGS) entry which is preliminary data.</text>
</comment>
<evidence type="ECO:0000256" key="1">
    <source>
        <dbReference type="ARBA" id="ARBA00001971"/>
    </source>
</evidence>
<protein>
    <recommendedName>
        <fullName evidence="17">Cytochrome P450</fullName>
    </recommendedName>
</protein>
<keyword evidence="9 13" id="KW-0503">Monooxygenase</keyword>
<dbReference type="PRINTS" id="PR00385">
    <property type="entry name" value="P450"/>
</dbReference>
<evidence type="ECO:0000256" key="5">
    <source>
        <dbReference type="ARBA" id="ARBA00022617"/>
    </source>
</evidence>
<comment type="subcellular location">
    <subcellularLocation>
        <location evidence="2">Membrane</location>
    </subcellularLocation>
</comment>
<keyword evidence="10" id="KW-0876">Taxol biosynthesis</keyword>
<dbReference type="GO" id="GO:0042617">
    <property type="term" value="P:paclitaxel biosynthetic process"/>
    <property type="evidence" value="ECO:0007669"/>
    <property type="project" value="UniProtKB-KW"/>
</dbReference>
<dbReference type="SUPFAM" id="SSF48264">
    <property type="entry name" value="Cytochrome P450"/>
    <property type="match status" value="1"/>
</dbReference>
<evidence type="ECO:0000256" key="12">
    <source>
        <dbReference type="PIRSR" id="PIRSR602401-1"/>
    </source>
</evidence>
<comment type="similarity">
    <text evidence="4 13">Belongs to the cytochrome P450 family.</text>
</comment>
<evidence type="ECO:0000256" key="6">
    <source>
        <dbReference type="ARBA" id="ARBA00022723"/>
    </source>
</evidence>
<dbReference type="OMA" id="FLFIREE"/>
<keyword evidence="7 13" id="KW-0560">Oxidoreductase</keyword>
<comment type="pathway">
    <text evidence="3">Alkaloid biosynthesis; taxol biosynthesis.</text>
</comment>
<keyword evidence="5 12" id="KW-0349">Heme</keyword>
<evidence type="ECO:0000256" key="13">
    <source>
        <dbReference type="RuleBase" id="RU000461"/>
    </source>
</evidence>
<evidence type="ECO:0000256" key="9">
    <source>
        <dbReference type="ARBA" id="ARBA00023033"/>
    </source>
</evidence>
<keyword evidence="11 14" id="KW-0472">Membrane</keyword>
<evidence type="ECO:0000313" key="16">
    <source>
        <dbReference type="Proteomes" id="UP000824469"/>
    </source>
</evidence>
<keyword evidence="6 12" id="KW-0479">Metal-binding</keyword>
<dbReference type="Gene3D" id="1.10.630.10">
    <property type="entry name" value="Cytochrome P450"/>
    <property type="match status" value="1"/>
</dbReference>
<dbReference type="GO" id="GO:0005506">
    <property type="term" value="F:iron ion binding"/>
    <property type="evidence" value="ECO:0007669"/>
    <property type="project" value="InterPro"/>
</dbReference>
<evidence type="ECO:0000256" key="4">
    <source>
        <dbReference type="ARBA" id="ARBA00010617"/>
    </source>
</evidence>
<organism evidence="15 16">
    <name type="scientific">Taxus chinensis</name>
    <name type="common">Chinese yew</name>
    <name type="synonym">Taxus wallichiana var. chinensis</name>
    <dbReference type="NCBI Taxonomy" id="29808"/>
    <lineage>
        <taxon>Eukaryota</taxon>
        <taxon>Viridiplantae</taxon>
        <taxon>Streptophyta</taxon>
        <taxon>Embryophyta</taxon>
        <taxon>Tracheophyta</taxon>
        <taxon>Spermatophyta</taxon>
        <taxon>Pinopsida</taxon>
        <taxon>Pinidae</taxon>
        <taxon>Conifers II</taxon>
        <taxon>Cupressales</taxon>
        <taxon>Taxaceae</taxon>
        <taxon>Taxus</taxon>
    </lineage>
</organism>
<feature type="binding site" description="axial binding residue" evidence="12">
    <location>
        <position position="427"/>
    </location>
    <ligand>
        <name>heme</name>
        <dbReference type="ChEBI" id="CHEBI:30413"/>
    </ligand>
    <ligandPart>
        <name>Fe</name>
        <dbReference type="ChEBI" id="CHEBI:18248"/>
    </ligandPart>
</feature>
<dbReference type="PANTHER" id="PTHR47943:SF8">
    <property type="entry name" value="CYTOCHROME P450"/>
    <property type="match status" value="1"/>
</dbReference>
<dbReference type="CDD" id="cd20618">
    <property type="entry name" value="CYP71_clan"/>
    <property type="match status" value="1"/>
</dbReference>
<dbReference type="GO" id="GO:0020037">
    <property type="term" value="F:heme binding"/>
    <property type="evidence" value="ECO:0007669"/>
    <property type="project" value="InterPro"/>
</dbReference>